<reference evidence="1" key="1">
    <citation type="journal article" date="2012" name="Nature">
        <title>The tomato genome sequence provides insights into fleshy fruit evolution.</title>
        <authorList>
            <consortium name="Tomato Genome Consortium"/>
        </authorList>
    </citation>
    <scope>NUCLEOTIDE SEQUENCE [LARGE SCALE GENOMIC DNA]</scope>
    <source>
        <strain evidence="1">cv. Heinz 1706</strain>
    </source>
</reference>
<reference evidence="1" key="2">
    <citation type="submission" date="2019-01" db="UniProtKB">
        <authorList>
            <consortium name="EnsemblPlants"/>
        </authorList>
    </citation>
    <scope>IDENTIFICATION</scope>
    <source>
        <strain evidence="1">cv. Heinz 1706</strain>
    </source>
</reference>
<name>A0A3Q7FPZ6_SOLLC</name>
<dbReference type="PaxDb" id="4081-Solyc03g097330.1.1"/>
<dbReference type="Proteomes" id="UP000004994">
    <property type="component" value="Chromosome 3"/>
</dbReference>
<protein>
    <submittedName>
        <fullName evidence="1">Uncharacterized protein</fullName>
    </submittedName>
</protein>
<organism evidence="1">
    <name type="scientific">Solanum lycopersicum</name>
    <name type="common">Tomato</name>
    <name type="synonym">Lycopersicon esculentum</name>
    <dbReference type="NCBI Taxonomy" id="4081"/>
    <lineage>
        <taxon>Eukaryota</taxon>
        <taxon>Viridiplantae</taxon>
        <taxon>Streptophyta</taxon>
        <taxon>Embryophyta</taxon>
        <taxon>Tracheophyta</taxon>
        <taxon>Spermatophyta</taxon>
        <taxon>Magnoliopsida</taxon>
        <taxon>eudicotyledons</taxon>
        <taxon>Gunneridae</taxon>
        <taxon>Pentapetalae</taxon>
        <taxon>asterids</taxon>
        <taxon>lamiids</taxon>
        <taxon>Solanales</taxon>
        <taxon>Solanaceae</taxon>
        <taxon>Solanoideae</taxon>
        <taxon>Solaneae</taxon>
        <taxon>Solanum</taxon>
        <taxon>Solanum subgen. Lycopersicon</taxon>
    </lineage>
</organism>
<accession>A0A3Q7FPZ6</accession>
<proteinExistence type="predicted"/>
<dbReference type="AlphaFoldDB" id="A0A3Q7FPZ6"/>
<evidence type="ECO:0000313" key="1">
    <source>
        <dbReference type="EnsemblPlants" id="Solyc03g097330.1.1.1"/>
    </source>
</evidence>
<dbReference type="STRING" id="4081.A0A3Q7FPZ6"/>
<dbReference type="Gramene" id="Solyc03g097330.1.1">
    <property type="protein sequence ID" value="Solyc03g097330.1.1.1"/>
    <property type="gene ID" value="Solyc03g097330.1"/>
</dbReference>
<dbReference type="InParanoid" id="A0A3Q7FPZ6"/>
<dbReference type="EnsemblPlants" id="Solyc03g097330.1.1">
    <property type="protein sequence ID" value="Solyc03g097330.1.1.1"/>
    <property type="gene ID" value="Solyc03g097330.1"/>
</dbReference>
<keyword evidence="2" id="KW-1185">Reference proteome</keyword>
<evidence type="ECO:0000313" key="2">
    <source>
        <dbReference type="Proteomes" id="UP000004994"/>
    </source>
</evidence>
<sequence length="144" mass="16392">MEVMTRMIDDSVEVLLLLLKSMLNLSAEETLTASPQHEKKCKKMHICCSGTPARRRRQRVLGQKSSATPISATKPLRSILRPKLLQNRLKGYVKSVESEGLLTHTVSASTVQKDSSWSYHHFNTNRIHQNINELKENCLHRSTL</sequence>